<feature type="domain" description="Cell envelope-related transcriptional attenuator" evidence="4">
    <location>
        <begin position="116"/>
        <end position="270"/>
    </location>
</feature>
<dbReference type="Proteomes" id="UP001610861">
    <property type="component" value="Unassembled WGS sequence"/>
</dbReference>
<evidence type="ECO:0000256" key="2">
    <source>
        <dbReference type="SAM" id="MobiDB-lite"/>
    </source>
</evidence>
<keyword evidence="3" id="KW-0472">Membrane</keyword>
<dbReference type="EMBL" id="JBIQWL010000004">
    <property type="protein sequence ID" value="MFH8251481.1"/>
    <property type="molecule type" value="Genomic_DNA"/>
</dbReference>
<gene>
    <name evidence="5" type="ORF">ACH3VR_14000</name>
</gene>
<feature type="region of interest" description="Disordered" evidence="2">
    <location>
        <begin position="364"/>
        <end position="428"/>
    </location>
</feature>
<keyword evidence="3" id="KW-1133">Transmembrane helix</keyword>
<dbReference type="PANTHER" id="PTHR33392:SF6">
    <property type="entry name" value="POLYISOPRENYL-TEICHOIC ACID--PEPTIDOGLYCAN TEICHOIC ACID TRANSFERASE TAGU"/>
    <property type="match status" value="1"/>
</dbReference>
<keyword evidence="6" id="KW-1185">Reference proteome</keyword>
<dbReference type="PANTHER" id="PTHR33392">
    <property type="entry name" value="POLYISOPRENYL-TEICHOIC ACID--PEPTIDOGLYCAN TEICHOIC ACID TRANSFERASE TAGU"/>
    <property type="match status" value="1"/>
</dbReference>
<organism evidence="5 6">
    <name type="scientific">Microbacterium alkaliflavum</name>
    <dbReference type="NCBI Taxonomy" id="3248839"/>
    <lineage>
        <taxon>Bacteria</taxon>
        <taxon>Bacillati</taxon>
        <taxon>Actinomycetota</taxon>
        <taxon>Actinomycetes</taxon>
        <taxon>Micrococcales</taxon>
        <taxon>Microbacteriaceae</taxon>
        <taxon>Microbacterium</taxon>
    </lineage>
</organism>
<comment type="similarity">
    <text evidence="1">Belongs to the LytR/CpsA/Psr (LCP) family.</text>
</comment>
<feature type="compositionally biased region" description="Polar residues" evidence="2">
    <location>
        <begin position="414"/>
        <end position="428"/>
    </location>
</feature>
<dbReference type="Pfam" id="PF03816">
    <property type="entry name" value="LytR_cpsA_psr"/>
    <property type="match status" value="1"/>
</dbReference>
<evidence type="ECO:0000313" key="5">
    <source>
        <dbReference type="EMBL" id="MFH8251481.1"/>
    </source>
</evidence>
<dbReference type="InterPro" id="IPR004474">
    <property type="entry name" value="LytR_CpsA_psr"/>
</dbReference>
<reference evidence="5 6" key="1">
    <citation type="submission" date="2024-09" db="EMBL/GenBank/DDBJ databases">
        <authorList>
            <person name="Pan X."/>
        </authorList>
    </citation>
    <scope>NUCLEOTIDE SEQUENCE [LARGE SCALE GENOMIC DNA]</scope>
    <source>
        <strain evidence="5 6">B2969</strain>
    </source>
</reference>
<name>A0ABW7Q9C7_9MICO</name>
<dbReference type="RefSeq" id="WP_397556922.1">
    <property type="nucleotide sequence ID" value="NZ_JBIQWL010000004.1"/>
</dbReference>
<protein>
    <submittedName>
        <fullName evidence="5">LCP family protein</fullName>
    </submittedName>
</protein>
<dbReference type="Gene3D" id="3.40.630.190">
    <property type="entry name" value="LCP protein"/>
    <property type="match status" value="1"/>
</dbReference>
<comment type="caution">
    <text evidence="5">The sequence shown here is derived from an EMBL/GenBank/DDBJ whole genome shotgun (WGS) entry which is preliminary data.</text>
</comment>
<sequence>MSETTKPAKRGRRTVARHGVLKSPNPFAQVMKIVGIALAVVLVSGAGVAAYAAYDITSNFTKDAVALEGQESVPPDIGAIEGGVNLFIAGTDACEAAYAGYFGDRCTGKDAGGELNDVNMLVHISDNPRRVTVISFPRDLMIPIPSCTKPDGSQSSAMSKQMLNTAYTYGGLNCVVQTVKQLTGLDIQYAAKITWGGVIEITNAIGGVEVCLANGIKDPYTGIDWPAGNRTIQGIDALEFLRTRHGVGNGGDLGRISNQQQYMSRLARKLVSEEVLSNPSTLYKLATTAVDNVTPSQSLTNPLTLVQIALAVKNVPFDQIVFIQYPVLDDPSDANRVVPNKSAAEALLTALAANQPLQLTGDLSQGSGVVVDPSAPTDTAAPEATTPTPAATDAATPAPTETAAELPSAIAGQTAAQNTCSNGNVKSK</sequence>
<feature type="transmembrane region" description="Helical" evidence="3">
    <location>
        <begin position="33"/>
        <end position="54"/>
    </location>
</feature>
<feature type="compositionally biased region" description="Low complexity" evidence="2">
    <location>
        <begin position="375"/>
        <end position="404"/>
    </location>
</feature>
<evidence type="ECO:0000256" key="3">
    <source>
        <dbReference type="SAM" id="Phobius"/>
    </source>
</evidence>
<accession>A0ABW7Q9C7</accession>
<evidence type="ECO:0000259" key="4">
    <source>
        <dbReference type="Pfam" id="PF03816"/>
    </source>
</evidence>
<proteinExistence type="inferred from homology"/>
<evidence type="ECO:0000313" key="6">
    <source>
        <dbReference type="Proteomes" id="UP001610861"/>
    </source>
</evidence>
<keyword evidence="3" id="KW-0812">Transmembrane</keyword>
<dbReference type="InterPro" id="IPR050922">
    <property type="entry name" value="LytR/CpsA/Psr_CW_biosynth"/>
</dbReference>
<evidence type="ECO:0000256" key="1">
    <source>
        <dbReference type="ARBA" id="ARBA00006068"/>
    </source>
</evidence>
<dbReference type="NCBIfam" id="TIGR00350">
    <property type="entry name" value="lytR_cpsA_psr"/>
    <property type="match status" value="1"/>
</dbReference>